<keyword evidence="1" id="KW-1133">Transmembrane helix</keyword>
<reference evidence="2" key="2">
    <citation type="submission" date="2021-01" db="EMBL/GenBank/DDBJ databases">
        <authorList>
            <person name="Yu Y."/>
        </authorList>
    </citation>
    <scope>NUCLEOTIDE SEQUENCE</scope>
    <source>
        <strain evidence="2">As-5</strain>
        <strain evidence="3">As-6</strain>
    </source>
</reference>
<keyword evidence="1" id="KW-0472">Membrane</keyword>
<keyword evidence="1" id="KW-0812">Transmembrane</keyword>
<dbReference type="Proteomes" id="UP000749453">
    <property type="component" value="Unassembled WGS sequence"/>
</dbReference>
<name>A0AAW4GNZ4_9GAMM</name>
<dbReference type="EMBL" id="JAFFTB010000032">
    <property type="protein sequence ID" value="MBM9940057.1"/>
    <property type="molecule type" value="Genomic_DNA"/>
</dbReference>
<evidence type="ECO:0000313" key="2">
    <source>
        <dbReference type="EMBL" id="MBM9915676.1"/>
    </source>
</evidence>
<reference evidence="4" key="1">
    <citation type="submission" date="2021-01" db="EMBL/GenBank/DDBJ databases">
        <title>Stenotrophomonas maltophilia.</title>
        <authorList>
            <person name="Yu Y."/>
        </authorList>
    </citation>
    <scope>NUCLEOTIDE SEQUENCE [LARGE SCALE GENOMIC DNA]</scope>
    <source>
        <strain evidence="4">As-6</strain>
    </source>
</reference>
<dbReference type="EMBL" id="JAFFTA010000037">
    <property type="protein sequence ID" value="MBM9915676.1"/>
    <property type="molecule type" value="Genomic_DNA"/>
</dbReference>
<proteinExistence type="predicted"/>
<sequence length="48" mass="5272">MQDRKPTSQITPRAILLAVAAAFVLFYGGYQLGKHLALRENAQQAASR</sequence>
<protein>
    <submittedName>
        <fullName evidence="2">Uncharacterized protein</fullName>
    </submittedName>
</protein>
<dbReference type="Proteomes" id="UP000784064">
    <property type="component" value="Unassembled WGS sequence"/>
</dbReference>
<evidence type="ECO:0000313" key="5">
    <source>
        <dbReference type="Proteomes" id="UP000784064"/>
    </source>
</evidence>
<organism evidence="2 5">
    <name type="scientific">Stenotrophomonas lactitubi</name>
    <dbReference type="NCBI Taxonomy" id="2045214"/>
    <lineage>
        <taxon>Bacteria</taxon>
        <taxon>Pseudomonadati</taxon>
        <taxon>Pseudomonadota</taxon>
        <taxon>Gammaproteobacteria</taxon>
        <taxon>Lysobacterales</taxon>
        <taxon>Lysobacteraceae</taxon>
        <taxon>Stenotrophomonas</taxon>
    </lineage>
</organism>
<evidence type="ECO:0000313" key="3">
    <source>
        <dbReference type="EMBL" id="MBM9940057.1"/>
    </source>
</evidence>
<keyword evidence="4" id="KW-1185">Reference proteome</keyword>
<evidence type="ECO:0000313" key="4">
    <source>
        <dbReference type="Proteomes" id="UP000749453"/>
    </source>
</evidence>
<accession>A0AAW4GNZ4</accession>
<feature type="transmembrane region" description="Helical" evidence="1">
    <location>
        <begin position="12"/>
        <end position="30"/>
    </location>
</feature>
<dbReference type="RefSeq" id="WP_205404546.1">
    <property type="nucleotide sequence ID" value="NZ_JAFFTA010000037.1"/>
</dbReference>
<comment type="caution">
    <text evidence="2">The sequence shown here is derived from an EMBL/GenBank/DDBJ whole genome shotgun (WGS) entry which is preliminary data.</text>
</comment>
<gene>
    <name evidence="2" type="ORF">JJW18_19550</name>
    <name evidence="3" type="ORF">JJW19_18125</name>
</gene>
<dbReference type="AlphaFoldDB" id="A0AAW4GNZ4"/>
<evidence type="ECO:0000256" key="1">
    <source>
        <dbReference type="SAM" id="Phobius"/>
    </source>
</evidence>